<evidence type="ECO:0000256" key="1">
    <source>
        <dbReference type="SAM" id="Phobius"/>
    </source>
</evidence>
<name>A0A0A1U6I4_ENTIV</name>
<dbReference type="EMBL" id="KB206537">
    <property type="protein sequence ID" value="ELP90007.1"/>
    <property type="molecule type" value="Genomic_DNA"/>
</dbReference>
<keyword evidence="1" id="KW-0812">Transmembrane</keyword>
<dbReference type="VEuPathDB" id="AmoebaDB:EIN_403310"/>
<accession>A0A0A1U6I4</accession>
<organism evidence="2 3">
    <name type="scientific">Entamoeba invadens IP1</name>
    <dbReference type="NCBI Taxonomy" id="370355"/>
    <lineage>
        <taxon>Eukaryota</taxon>
        <taxon>Amoebozoa</taxon>
        <taxon>Evosea</taxon>
        <taxon>Archamoebae</taxon>
        <taxon>Mastigamoebida</taxon>
        <taxon>Entamoebidae</taxon>
        <taxon>Entamoeba</taxon>
    </lineage>
</organism>
<protein>
    <recommendedName>
        <fullName evidence="4">Tetraspanin family protein</fullName>
    </recommendedName>
</protein>
<dbReference type="Proteomes" id="UP000014680">
    <property type="component" value="Unassembled WGS sequence"/>
</dbReference>
<evidence type="ECO:0008006" key="4">
    <source>
        <dbReference type="Google" id="ProtNLM"/>
    </source>
</evidence>
<keyword evidence="3" id="KW-1185">Reference proteome</keyword>
<dbReference type="GO" id="GO:0016020">
    <property type="term" value="C:membrane"/>
    <property type="evidence" value="ECO:0007669"/>
    <property type="project" value="InterPro"/>
</dbReference>
<keyword evidence="1" id="KW-1133">Transmembrane helix</keyword>
<dbReference type="RefSeq" id="XP_004256778.1">
    <property type="nucleotide sequence ID" value="XM_004256730.1"/>
</dbReference>
<feature type="transmembrane region" description="Helical" evidence="1">
    <location>
        <begin position="90"/>
        <end position="113"/>
    </location>
</feature>
<feature type="transmembrane region" description="Helical" evidence="1">
    <location>
        <begin position="6"/>
        <end position="26"/>
    </location>
</feature>
<dbReference type="InterPro" id="IPR008952">
    <property type="entry name" value="Tetraspanin_EC2_sf"/>
</dbReference>
<dbReference type="KEGG" id="eiv:EIN_403310"/>
<evidence type="ECO:0000313" key="2">
    <source>
        <dbReference type="EMBL" id="ELP90007.1"/>
    </source>
</evidence>
<keyword evidence="1" id="KW-0472">Membrane</keyword>
<dbReference type="AlphaFoldDB" id="A0A0A1U6I4"/>
<dbReference type="SUPFAM" id="SSF48652">
    <property type="entry name" value="Tetraspanin"/>
    <property type="match status" value="1"/>
</dbReference>
<feature type="transmembrane region" description="Helical" evidence="1">
    <location>
        <begin position="59"/>
        <end position="78"/>
    </location>
</feature>
<dbReference type="GeneID" id="14889015"/>
<evidence type="ECO:0000313" key="3">
    <source>
        <dbReference type="Proteomes" id="UP000014680"/>
    </source>
</evidence>
<reference evidence="2 3" key="1">
    <citation type="submission" date="2012-10" db="EMBL/GenBank/DDBJ databases">
        <authorList>
            <person name="Zafar N."/>
            <person name="Inman J."/>
            <person name="Hall N."/>
            <person name="Lorenzi H."/>
            <person name="Caler E."/>
        </authorList>
    </citation>
    <scope>NUCLEOTIDE SEQUENCE [LARGE SCALE GENOMIC DNA]</scope>
    <source>
        <strain evidence="2 3">IP1</strain>
    </source>
</reference>
<gene>
    <name evidence="2" type="ORF">EIN_403310</name>
</gene>
<proteinExistence type="predicted"/>
<sequence>MSNAPKVILIFGGLGLLIGGILSLIFTSLYPVRNTEYVNVDKSSALFALITPDAIKIEMVCYGVLAICFGFIGILVGTSNSFGLKVTASILLSFFIVGALIETLTFGSTFFFFNTRNDYNVQKQLDTIEIAFGCCGWYTLRDYPPCQSSIGSQANYTCYMKTRNITHTSLINFIFGAFFLFIGIILIITTAIRLFEINELIPYNEIEYGDDDDYEDEDVKDVIN</sequence>
<feature type="transmembrane region" description="Helical" evidence="1">
    <location>
        <begin position="170"/>
        <end position="195"/>
    </location>
</feature>